<feature type="compositionally biased region" description="Polar residues" evidence="1">
    <location>
        <begin position="107"/>
        <end position="116"/>
    </location>
</feature>
<feature type="compositionally biased region" description="Low complexity" evidence="1">
    <location>
        <begin position="193"/>
        <end position="210"/>
    </location>
</feature>
<name>A0A815E9M3_9BILA</name>
<proteinExistence type="predicted"/>
<sequence length="225" mass="24543">MNFYALISGNRLGKGKRQVSSQTVEVFHHYYYATKTTSDSDTSTQMTVEFRLIFSIDCLTLICEKSTVQTVTTQMLTVIRFEESQFLTIFGLTTPSGGDGSSNNNSPASQIPPTSTVSNQLIIPTTDETRQPQPTSAFTKERPQTQKTGTNTTLYQKPGRTKPSPATKPETSKRAKPTKPSETKPESTSTVRSFTSLFSSKASSASKATSNQLQTESFTSFSGGT</sequence>
<evidence type="ECO:0000256" key="1">
    <source>
        <dbReference type="SAM" id="MobiDB-lite"/>
    </source>
</evidence>
<evidence type="ECO:0000313" key="2">
    <source>
        <dbReference type="EMBL" id="CAF1308572.1"/>
    </source>
</evidence>
<comment type="caution">
    <text evidence="2">The sequence shown here is derived from an EMBL/GenBank/DDBJ whole genome shotgun (WGS) entry which is preliminary data.</text>
</comment>
<feature type="compositionally biased region" description="Polar residues" evidence="1">
    <location>
        <begin position="145"/>
        <end position="155"/>
    </location>
</feature>
<gene>
    <name evidence="2" type="ORF">GPM918_LOCUS28882</name>
    <name evidence="3" type="ORF">SRO942_LOCUS29416</name>
</gene>
<feature type="region of interest" description="Disordered" evidence="1">
    <location>
        <begin position="97"/>
        <end position="116"/>
    </location>
</feature>
<dbReference type="Proteomes" id="UP000681722">
    <property type="component" value="Unassembled WGS sequence"/>
</dbReference>
<dbReference type="EMBL" id="CAJOBC010041141">
    <property type="protein sequence ID" value="CAF4143919.1"/>
    <property type="molecule type" value="Genomic_DNA"/>
</dbReference>
<dbReference type="Proteomes" id="UP000663829">
    <property type="component" value="Unassembled WGS sequence"/>
</dbReference>
<accession>A0A815E9M3</accession>
<organism evidence="2 4">
    <name type="scientific">Didymodactylos carnosus</name>
    <dbReference type="NCBI Taxonomy" id="1234261"/>
    <lineage>
        <taxon>Eukaryota</taxon>
        <taxon>Metazoa</taxon>
        <taxon>Spiralia</taxon>
        <taxon>Gnathifera</taxon>
        <taxon>Rotifera</taxon>
        <taxon>Eurotatoria</taxon>
        <taxon>Bdelloidea</taxon>
        <taxon>Philodinida</taxon>
        <taxon>Philodinidae</taxon>
        <taxon>Didymodactylos</taxon>
    </lineage>
</organism>
<keyword evidence="4" id="KW-1185">Reference proteome</keyword>
<dbReference type="EMBL" id="CAJNOQ010012814">
    <property type="protein sequence ID" value="CAF1308572.1"/>
    <property type="molecule type" value="Genomic_DNA"/>
</dbReference>
<reference evidence="2" key="1">
    <citation type="submission" date="2021-02" db="EMBL/GenBank/DDBJ databases">
        <authorList>
            <person name="Nowell W R."/>
        </authorList>
    </citation>
    <scope>NUCLEOTIDE SEQUENCE</scope>
</reference>
<evidence type="ECO:0000313" key="4">
    <source>
        <dbReference type="Proteomes" id="UP000663829"/>
    </source>
</evidence>
<protein>
    <submittedName>
        <fullName evidence="2">Uncharacterized protein</fullName>
    </submittedName>
</protein>
<evidence type="ECO:0000313" key="3">
    <source>
        <dbReference type="EMBL" id="CAF4143919.1"/>
    </source>
</evidence>
<feature type="region of interest" description="Disordered" evidence="1">
    <location>
        <begin position="126"/>
        <end position="225"/>
    </location>
</feature>
<feature type="compositionally biased region" description="Polar residues" evidence="1">
    <location>
        <begin position="211"/>
        <end position="225"/>
    </location>
</feature>
<dbReference type="AlphaFoldDB" id="A0A815E9M3"/>